<evidence type="ECO:0000313" key="12">
    <source>
        <dbReference type="EMBL" id="MCQ4839838.1"/>
    </source>
</evidence>
<protein>
    <submittedName>
        <fullName evidence="12">FAD-dependent oxidoreductase</fullName>
    </submittedName>
</protein>
<keyword evidence="9" id="KW-0411">Iron-sulfur</keyword>
<dbReference type="InterPro" id="IPR013785">
    <property type="entry name" value="Aldolase_TIM"/>
</dbReference>
<dbReference type="PANTHER" id="PTHR42917">
    <property type="entry name" value="2,4-DIENOYL-COA REDUCTASE"/>
    <property type="match status" value="1"/>
</dbReference>
<dbReference type="InterPro" id="IPR036188">
    <property type="entry name" value="FAD/NAD-bd_sf"/>
</dbReference>
<dbReference type="NCBIfam" id="NF045599">
    <property type="entry name" value="bili_reduct_long"/>
    <property type="match status" value="1"/>
</dbReference>
<evidence type="ECO:0000256" key="7">
    <source>
        <dbReference type="ARBA" id="ARBA00023002"/>
    </source>
</evidence>
<evidence type="ECO:0000256" key="8">
    <source>
        <dbReference type="ARBA" id="ARBA00023004"/>
    </source>
</evidence>
<evidence type="ECO:0000256" key="5">
    <source>
        <dbReference type="ARBA" id="ARBA00022643"/>
    </source>
</evidence>
<keyword evidence="7" id="KW-0560">Oxidoreductase</keyword>
<keyword evidence="13" id="KW-1185">Reference proteome</keyword>
<feature type="domain" description="FAD/NAD(P)-binding" evidence="11">
    <location>
        <begin position="386"/>
        <end position="614"/>
    </location>
</feature>
<dbReference type="Gene3D" id="3.20.20.70">
    <property type="entry name" value="Aldolase class I"/>
    <property type="match status" value="1"/>
</dbReference>
<dbReference type="PRINTS" id="PR00368">
    <property type="entry name" value="FADPNR"/>
</dbReference>
<evidence type="ECO:0000259" key="11">
    <source>
        <dbReference type="Pfam" id="PF07992"/>
    </source>
</evidence>
<comment type="similarity">
    <text evidence="3">In the N-terminal section; belongs to the NADH:flavin oxidoreductase/NADH oxidase family.</text>
</comment>
<dbReference type="SUPFAM" id="SSF51395">
    <property type="entry name" value="FMN-linked oxidoreductases"/>
    <property type="match status" value="1"/>
</dbReference>
<comment type="caution">
    <text evidence="12">The sequence shown here is derived from an EMBL/GenBank/DDBJ whole genome shotgun (WGS) entry which is preliminary data.</text>
</comment>
<comment type="cofactor">
    <cofactor evidence="2">
        <name>[4Fe-4S] cluster</name>
        <dbReference type="ChEBI" id="CHEBI:49883"/>
    </cofactor>
</comment>
<accession>A0ABT1RYR5</accession>
<dbReference type="InterPro" id="IPR023753">
    <property type="entry name" value="FAD/NAD-binding_dom"/>
</dbReference>
<keyword evidence="6" id="KW-0479">Metal-binding</keyword>
<keyword evidence="5" id="KW-0288">FMN</keyword>
<dbReference type="Pfam" id="PF07992">
    <property type="entry name" value="Pyr_redox_2"/>
    <property type="match status" value="1"/>
</dbReference>
<evidence type="ECO:0000256" key="9">
    <source>
        <dbReference type="ARBA" id="ARBA00023014"/>
    </source>
</evidence>
<keyword evidence="4" id="KW-0285">Flavoprotein</keyword>
<name>A0ABT1RYR5_9FIRM</name>
<sequence length="646" mass="70114">MKLLEPIKIKNVTFPNRIMFPPLTTGYEERDGSIGEQSFHFYKRLAEGGTGYIVLGDVAPISTFSPTPRLFDDRQIPGFQRLAEAVHSFGARLAIQLFYPEYDVPGLTKLFQKGNMEEARKKLHYDMTHFIDEVSESQLGEVLKSYAACAKRAEKAGVDVIEIHGDRLVGALCSKVLNHRADAYGGSFGNRIRFALQVVETLREAVPGLLLEYKLPVISVNPLTAERVGKGGLEPEEAVELARRLEQAGVDFFHVAQANHTGNMGDTIPPMGAEPYGFFEPYSRAVKEAVSVPVSTVGRIVSPEYAEAMLENGCCDMVGLGRPLLCDPDWGKKLQEGVPERIRQCIMCNKGCTDAVQQRRFISCVLNAENGYEAKKRLEPAAARKRVAVVGGGPAGLEAARVAALRGHRVTLFERELCLGGQLGIASEPPRKHEVMRAGDFLMQEAQRLGVEFFLGRVPTQEELIELEPDCVIVAVGAHNRLIPVEGAQLPHVLDAWKVLSGRQMCGGEVIVIGGGLVGVETAELLASRGCNITIVEMLDAIAKEESDTVRPILLRELELAGVRLLTGHKLSRITSRSVICTVEDGTEKELPCSFVVMAAGASPEAFASEQLEASGISVIRVGDCAGSPADLCQAVHSAYDAASVI</sequence>
<evidence type="ECO:0000256" key="3">
    <source>
        <dbReference type="ARBA" id="ARBA00011048"/>
    </source>
</evidence>
<evidence type="ECO:0000256" key="6">
    <source>
        <dbReference type="ARBA" id="ARBA00022723"/>
    </source>
</evidence>
<dbReference type="Gene3D" id="3.50.50.60">
    <property type="entry name" value="FAD/NAD(P)-binding domain"/>
    <property type="match status" value="1"/>
</dbReference>
<feature type="domain" description="NADH:flavin oxidoreductase/NADH oxidase N-terminal" evidence="10">
    <location>
        <begin position="2"/>
        <end position="339"/>
    </location>
</feature>
<comment type="cofactor">
    <cofactor evidence="1">
        <name>FMN</name>
        <dbReference type="ChEBI" id="CHEBI:58210"/>
    </cofactor>
</comment>
<keyword evidence="8" id="KW-0408">Iron</keyword>
<dbReference type="Gene3D" id="3.40.50.720">
    <property type="entry name" value="NAD(P)-binding Rossmann-like Domain"/>
    <property type="match status" value="1"/>
</dbReference>
<evidence type="ECO:0000256" key="2">
    <source>
        <dbReference type="ARBA" id="ARBA00001966"/>
    </source>
</evidence>
<dbReference type="PRINTS" id="PR00469">
    <property type="entry name" value="PNDRDTASEII"/>
</dbReference>
<organism evidence="12 13">
    <name type="scientific">Neglectibacter timonensis</name>
    <dbReference type="NCBI Taxonomy" id="1776382"/>
    <lineage>
        <taxon>Bacteria</taxon>
        <taxon>Bacillati</taxon>
        <taxon>Bacillota</taxon>
        <taxon>Clostridia</taxon>
        <taxon>Eubacteriales</taxon>
        <taxon>Oscillospiraceae</taxon>
        <taxon>Neglectibacter</taxon>
    </lineage>
</organism>
<dbReference type="InterPro" id="IPR001155">
    <property type="entry name" value="OxRdtase_FMN_N"/>
</dbReference>
<proteinExistence type="inferred from homology"/>
<evidence type="ECO:0000259" key="10">
    <source>
        <dbReference type="Pfam" id="PF00724"/>
    </source>
</evidence>
<reference evidence="12 13" key="1">
    <citation type="submission" date="2022-06" db="EMBL/GenBank/DDBJ databases">
        <title>Isolation of gut microbiota from human fecal samples.</title>
        <authorList>
            <person name="Pamer E.G."/>
            <person name="Barat B."/>
            <person name="Waligurski E."/>
            <person name="Medina S."/>
            <person name="Paddock L."/>
            <person name="Mostad J."/>
        </authorList>
    </citation>
    <scope>NUCLEOTIDE SEQUENCE [LARGE SCALE GENOMIC DNA]</scope>
    <source>
        <strain evidence="12 13">DFI.9.73</strain>
    </source>
</reference>
<dbReference type="InterPro" id="IPR051793">
    <property type="entry name" value="NADH:flavin_oxidoreductase"/>
</dbReference>
<dbReference type="SUPFAM" id="SSF51905">
    <property type="entry name" value="FAD/NAD(P)-binding domain"/>
    <property type="match status" value="1"/>
</dbReference>
<dbReference type="NCBIfam" id="NF045592">
    <property type="entry name" value="bili_reduct_N"/>
    <property type="match status" value="1"/>
</dbReference>
<dbReference type="PANTHER" id="PTHR42917:SF2">
    <property type="entry name" value="2,4-DIENOYL-COA REDUCTASE [(2E)-ENOYL-COA-PRODUCING]"/>
    <property type="match status" value="1"/>
</dbReference>
<dbReference type="Proteomes" id="UP001524473">
    <property type="component" value="Unassembled WGS sequence"/>
</dbReference>
<evidence type="ECO:0000313" key="13">
    <source>
        <dbReference type="Proteomes" id="UP001524473"/>
    </source>
</evidence>
<dbReference type="CDD" id="cd02803">
    <property type="entry name" value="OYE_like_FMN_family"/>
    <property type="match status" value="1"/>
</dbReference>
<dbReference type="EMBL" id="JANFZH010000015">
    <property type="protein sequence ID" value="MCQ4839838.1"/>
    <property type="molecule type" value="Genomic_DNA"/>
</dbReference>
<gene>
    <name evidence="12" type="ORF">NE695_07915</name>
</gene>
<dbReference type="InterPro" id="IPR054629">
    <property type="entry name" value="BilR_N"/>
</dbReference>
<dbReference type="Pfam" id="PF00724">
    <property type="entry name" value="Oxidored_FMN"/>
    <property type="match status" value="1"/>
</dbReference>
<evidence type="ECO:0000256" key="1">
    <source>
        <dbReference type="ARBA" id="ARBA00001917"/>
    </source>
</evidence>
<evidence type="ECO:0000256" key="4">
    <source>
        <dbReference type="ARBA" id="ARBA00022630"/>
    </source>
</evidence>